<name>A0ABS2RI16_9ACTN</name>
<keyword evidence="1" id="KW-0732">Signal</keyword>
<dbReference type="Proteomes" id="UP000704762">
    <property type="component" value="Unassembled WGS sequence"/>
</dbReference>
<evidence type="ECO:0000256" key="1">
    <source>
        <dbReference type="SAM" id="SignalP"/>
    </source>
</evidence>
<gene>
    <name evidence="2" type="ORF">JOE57_001557</name>
</gene>
<evidence type="ECO:0000313" key="2">
    <source>
        <dbReference type="EMBL" id="MBM7798636.1"/>
    </source>
</evidence>
<keyword evidence="3" id="KW-1185">Reference proteome</keyword>
<proteinExistence type="predicted"/>
<reference evidence="2 3" key="1">
    <citation type="submission" date="2021-01" db="EMBL/GenBank/DDBJ databases">
        <title>Sequencing the genomes of 1000 actinobacteria strains.</title>
        <authorList>
            <person name="Klenk H.-P."/>
        </authorList>
    </citation>
    <scope>NUCLEOTIDE SEQUENCE [LARGE SCALE GENOMIC DNA]</scope>
    <source>
        <strain evidence="2 3">DSM 18662</strain>
    </source>
</reference>
<organism evidence="2 3">
    <name type="scientific">Microlunatus panaciterrae</name>
    <dbReference type="NCBI Taxonomy" id="400768"/>
    <lineage>
        <taxon>Bacteria</taxon>
        <taxon>Bacillati</taxon>
        <taxon>Actinomycetota</taxon>
        <taxon>Actinomycetes</taxon>
        <taxon>Propionibacteriales</taxon>
        <taxon>Propionibacteriaceae</taxon>
        <taxon>Microlunatus</taxon>
    </lineage>
</organism>
<protein>
    <submittedName>
        <fullName evidence="2">Uncharacterized protein</fullName>
    </submittedName>
</protein>
<evidence type="ECO:0000313" key="3">
    <source>
        <dbReference type="Proteomes" id="UP000704762"/>
    </source>
</evidence>
<sequence>MRNTKKSLRKVAVAIATTLLSSAGLMAATTTSAHAACPDDIRYSLRAVSTYVPFKGLPIYKDGKGGTMSLTRDFTKSASYQVTAGAETEAGAILAKAKVSISASLTKTNSSTVTHNYSHKISSNKYGHAQYVSWGKKVYWKKYRDTPTCTTQLIAKGAIKFPTNQEGWRYWETYS</sequence>
<feature type="chain" id="PRO_5046581067" evidence="1">
    <location>
        <begin position="36"/>
        <end position="175"/>
    </location>
</feature>
<feature type="signal peptide" evidence="1">
    <location>
        <begin position="1"/>
        <end position="35"/>
    </location>
</feature>
<dbReference type="RefSeq" id="WP_204917156.1">
    <property type="nucleotide sequence ID" value="NZ_BAAAQP010000002.1"/>
</dbReference>
<comment type="caution">
    <text evidence="2">The sequence shown here is derived from an EMBL/GenBank/DDBJ whole genome shotgun (WGS) entry which is preliminary data.</text>
</comment>
<dbReference type="EMBL" id="JAFBCF010000001">
    <property type="protein sequence ID" value="MBM7798636.1"/>
    <property type="molecule type" value="Genomic_DNA"/>
</dbReference>
<accession>A0ABS2RI16</accession>